<name>A0A1X7IZN7_9BACL</name>
<reference evidence="1 2" key="1">
    <citation type="submission" date="2017-04" db="EMBL/GenBank/DDBJ databases">
        <authorList>
            <person name="Afonso C.L."/>
            <person name="Miller P.J."/>
            <person name="Scott M.A."/>
            <person name="Spackman E."/>
            <person name="Goraichik I."/>
            <person name="Dimitrov K.M."/>
            <person name="Suarez D.L."/>
            <person name="Swayne D.E."/>
        </authorList>
    </citation>
    <scope>NUCLEOTIDE SEQUENCE [LARGE SCALE GENOMIC DNA]</scope>
    <source>
        <strain evidence="1 2">11</strain>
    </source>
</reference>
<dbReference type="EMBL" id="FXAZ01000001">
    <property type="protein sequence ID" value="SMG19949.1"/>
    <property type="molecule type" value="Genomic_DNA"/>
</dbReference>
<dbReference type="AlphaFoldDB" id="A0A1X7IZN7"/>
<dbReference type="STRING" id="1852522.SAMN06295960_0979"/>
<sequence length="113" mass="13067">MKLRDYIGEYIKIYTNNSDWFICEPLKEEDGNKTSEQSRIMIIVISSENSSYTLGEMQIEHANIKRIESLDTNIQEGLRLTLNYSPDIQNTYSSTDAATLPDKIVIVKRNEMK</sequence>
<evidence type="ECO:0000313" key="1">
    <source>
        <dbReference type="EMBL" id="SMG19949.1"/>
    </source>
</evidence>
<dbReference type="RefSeq" id="WP_085493178.1">
    <property type="nucleotide sequence ID" value="NZ_FXAZ01000001.1"/>
</dbReference>
<organism evidence="1 2">
    <name type="scientific">Paenibacillus aquistagni</name>
    <dbReference type="NCBI Taxonomy" id="1852522"/>
    <lineage>
        <taxon>Bacteria</taxon>
        <taxon>Bacillati</taxon>
        <taxon>Bacillota</taxon>
        <taxon>Bacilli</taxon>
        <taxon>Bacillales</taxon>
        <taxon>Paenibacillaceae</taxon>
        <taxon>Paenibacillus</taxon>
    </lineage>
</organism>
<accession>A0A1X7IZN7</accession>
<protein>
    <submittedName>
        <fullName evidence="1">Uncharacterized protein</fullName>
    </submittedName>
</protein>
<proteinExistence type="predicted"/>
<keyword evidence="2" id="KW-1185">Reference proteome</keyword>
<gene>
    <name evidence="1" type="ORF">SAMN06295960_0979</name>
</gene>
<dbReference type="OrthoDB" id="2628127at2"/>
<dbReference type="Proteomes" id="UP000193834">
    <property type="component" value="Unassembled WGS sequence"/>
</dbReference>
<evidence type="ECO:0000313" key="2">
    <source>
        <dbReference type="Proteomes" id="UP000193834"/>
    </source>
</evidence>